<feature type="domain" description="RNase H type-1" evidence="3">
    <location>
        <begin position="864"/>
        <end position="990"/>
    </location>
</feature>
<dbReference type="CDD" id="cd01650">
    <property type="entry name" value="RT_nLTR_like"/>
    <property type="match status" value="1"/>
</dbReference>
<dbReference type="PROSITE" id="PS50879">
    <property type="entry name" value="RNASE_H_1"/>
    <property type="match status" value="1"/>
</dbReference>
<dbReference type="GO" id="GO:0071897">
    <property type="term" value="P:DNA biosynthetic process"/>
    <property type="evidence" value="ECO:0007669"/>
    <property type="project" value="UniProtKB-ARBA"/>
</dbReference>
<dbReference type="PROSITE" id="PS50878">
    <property type="entry name" value="RT_POL"/>
    <property type="match status" value="1"/>
</dbReference>
<dbReference type="Gene3D" id="3.30.420.10">
    <property type="entry name" value="Ribonuclease H-like superfamily/Ribonuclease H"/>
    <property type="match status" value="1"/>
</dbReference>
<evidence type="ECO:0000313" key="5">
    <source>
        <dbReference type="Proteomes" id="UP000499080"/>
    </source>
</evidence>
<gene>
    <name evidence="4" type="primary">PO11_106</name>
    <name evidence="4" type="ORF">AVEN_125454_1</name>
</gene>
<dbReference type="PANTHER" id="PTHR33481:SF1">
    <property type="entry name" value="ENDONUCLEASE_EXONUCLEASE_PHOSPHATASE DOMAIN-CONTAINING PROTEIN-RELATED"/>
    <property type="match status" value="1"/>
</dbReference>
<evidence type="ECO:0000259" key="3">
    <source>
        <dbReference type="PROSITE" id="PS50879"/>
    </source>
</evidence>
<dbReference type="AlphaFoldDB" id="A0A4Y2H6N0"/>
<dbReference type="InterPro" id="IPR005135">
    <property type="entry name" value="Endo/exonuclease/phosphatase"/>
</dbReference>
<protein>
    <submittedName>
        <fullName evidence="4">Retrovirus-related Pol polyprotein from type-1 retrotransposable element R1</fullName>
    </submittedName>
</protein>
<keyword evidence="5" id="KW-1185">Reference proteome</keyword>
<dbReference type="OrthoDB" id="6516289at2759"/>
<reference evidence="4 5" key="1">
    <citation type="journal article" date="2019" name="Sci. Rep.">
        <title>Orb-weaving spider Araneus ventricosus genome elucidates the spidroin gene catalogue.</title>
        <authorList>
            <person name="Kono N."/>
            <person name="Nakamura H."/>
            <person name="Ohtoshi R."/>
            <person name="Moran D.A.P."/>
            <person name="Shinohara A."/>
            <person name="Yoshida Y."/>
            <person name="Fujiwara M."/>
            <person name="Mori M."/>
            <person name="Tomita M."/>
            <person name="Arakawa K."/>
        </authorList>
    </citation>
    <scope>NUCLEOTIDE SEQUENCE [LARGE SCALE GENOMIC DNA]</scope>
</reference>
<dbReference type="EMBL" id="BGPR01001739">
    <property type="protein sequence ID" value="GBM60791.1"/>
    <property type="molecule type" value="Genomic_DNA"/>
</dbReference>
<comment type="caution">
    <text evidence="4">The sequence shown here is derived from an EMBL/GenBank/DDBJ whole genome shotgun (WGS) entry which is preliminary data.</text>
</comment>
<dbReference type="Gene3D" id="3.60.10.10">
    <property type="entry name" value="Endonuclease/exonuclease/phosphatase"/>
    <property type="match status" value="1"/>
</dbReference>
<feature type="domain" description="Reverse transcriptase" evidence="2">
    <location>
        <begin position="438"/>
        <end position="696"/>
    </location>
</feature>
<dbReference type="InterPro" id="IPR036397">
    <property type="entry name" value="RNaseH_sf"/>
</dbReference>
<dbReference type="InterPro" id="IPR043502">
    <property type="entry name" value="DNA/RNA_pol_sf"/>
</dbReference>
<dbReference type="InterPro" id="IPR012337">
    <property type="entry name" value="RNaseH-like_sf"/>
</dbReference>
<organism evidence="4 5">
    <name type="scientific">Araneus ventricosus</name>
    <name type="common">Orbweaver spider</name>
    <name type="synonym">Epeira ventricosa</name>
    <dbReference type="NCBI Taxonomy" id="182803"/>
    <lineage>
        <taxon>Eukaryota</taxon>
        <taxon>Metazoa</taxon>
        <taxon>Ecdysozoa</taxon>
        <taxon>Arthropoda</taxon>
        <taxon>Chelicerata</taxon>
        <taxon>Arachnida</taxon>
        <taxon>Araneae</taxon>
        <taxon>Araneomorphae</taxon>
        <taxon>Entelegynae</taxon>
        <taxon>Araneoidea</taxon>
        <taxon>Araneidae</taxon>
        <taxon>Araneus</taxon>
    </lineage>
</organism>
<dbReference type="Pfam" id="PF00075">
    <property type="entry name" value="RNase_H"/>
    <property type="match status" value="1"/>
</dbReference>
<dbReference type="InterPro" id="IPR000477">
    <property type="entry name" value="RT_dom"/>
</dbReference>
<dbReference type="GO" id="GO:0004523">
    <property type="term" value="F:RNA-DNA hybrid ribonuclease activity"/>
    <property type="evidence" value="ECO:0007669"/>
    <property type="project" value="InterPro"/>
</dbReference>
<proteinExistence type="predicted"/>
<dbReference type="InterPro" id="IPR036691">
    <property type="entry name" value="Endo/exonu/phosph_ase_sf"/>
</dbReference>
<sequence>MYQVESKPVGIPSHCKLFVTQREKLKAGIIVFHPDLSVMKVFSATNTVGVSFPYRGMNLLLITVYCPPKEDLYHTLAELETCFMLPYDRVLLTGDFNSKSPVWGSDVEDERGRQLMEFVLSKGLAIVNEEDTIPTFDGSRGRSWVDITISDPLLLDNIFKWKVDLEPTCSDHNSISFSLYTGKKTKPRKHRRFNLKNINILSLRSSLHSEIGNRVLVHATDLDREVEDYVTKITSACKNSVQVRQPLSKKQRWWDRNLEILRSQVRRAKKKMYQARLPNDRKFLRQKFKKVEGEYKFKLLQAKREGWADTCEEVTTEQPFGVHFDVAKCPDKRHLQLSAVSKQDGSLTSTTEEALQVLLDFHFPSDPHQDSPSHASIRQQSKILPSTDNDPPFSPLELEAAVKNIRSKKAPGPDGLFGDIVKEAFQANKTYLLHLFNACLDQGHFPSSWKKADLVLFNKNNKKDTDPAAFRPICLLDALGKVLDRLVTQRIFHHLLKHKLLSAHQFGFTPGRSAPGAIIQLKDWIHMARLEKKHSVIISLDVKSAFSRVWWPLVLHNLKRMACPRNLYGIAASFLDGRSISLSYGDTVISKDYSIGCPQGSNSGPLYWLLIVNDALEMDFGEDVRILAYADDIYLFVAATGKQNVKKYAETALQKLQEWSITAKVEFAHEKTKLIPFGKKGKQKHPPYCSFNGRAIKLSRQLKILGVVLDDGLNFLPHIQYVRGKTLKILNRLTIARSRRGLSGRVVKMLYKRALERIIVYAAPAWWVGTANQRQKINSLQRQVLLAVTGAFRTTSTAALQVISGIEPADLVCEMEAALYQLKHNRPDPHFLGVHLESNQVERYLPSWAHPSTKHLVHWDQDSPDYDLGIFTDGSKLNGQVGAAFSVFDPQHSGDFQFRLDDHCSVFQAELTAIKQALLWKQQNRPHANCHLFTDSMSSLKALQKFAPKNNLVDDINSLLDGTISLHWVKAHIGVAGNEVADKAAKAASDRPSVDIHLGIPESSLKTSIRHLLLREWQDRWKDDNAKGRFTFNIFPEVKTNRCIDNRQLSQVVTNHGLCPYYLKKFNLRECNCRCGEDVDDDILHYIFRCPLLDSQRSLIRPGQSVLQILQDKHRTKEVKSLLSFLFLHQQDIFEQDPEDIS</sequence>
<dbReference type="InterPro" id="IPR002156">
    <property type="entry name" value="RNaseH_domain"/>
</dbReference>
<dbReference type="Pfam" id="PF14529">
    <property type="entry name" value="Exo_endo_phos_2"/>
    <property type="match status" value="1"/>
</dbReference>
<evidence type="ECO:0000259" key="2">
    <source>
        <dbReference type="PROSITE" id="PS50878"/>
    </source>
</evidence>
<dbReference type="CDD" id="cd09276">
    <property type="entry name" value="Rnase_HI_RT_non_LTR"/>
    <property type="match status" value="1"/>
</dbReference>
<name>A0A4Y2H6N0_ARAVE</name>
<evidence type="ECO:0000256" key="1">
    <source>
        <dbReference type="SAM" id="MobiDB-lite"/>
    </source>
</evidence>
<feature type="region of interest" description="Disordered" evidence="1">
    <location>
        <begin position="366"/>
        <end position="392"/>
    </location>
</feature>
<dbReference type="SUPFAM" id="SSF56672">
    <property type="entry name" value="DNA/RNA polymerases"/>
    <property type="match status" value="1"/>
</dbReference>
<dbReference type="GO" id="GO:0042575">
    <property type="term" value="C:DNA polymerase complex"/>
    <property type="evidence" value="ECO:0007669"/>
    <property type="project" value="UniProtKB-ARBA"/>
</dbReference>
<dbReference type="PANTHER" id="PTHR33481">
    <property type="entry name" value="REVERSE TRANSCRIPTASE"/>
    <property type="match status" value="1"/>
</dbReference>
<dbReference type="Proteomes" id="UP000499080">
    <property type="component" value="Unassembled WGS sequence"/>
</dbReference>
<evidence type="ECO:0000313" key="4">
    <source>
        <dbReference type="EMBL" id="GBM60791.1"/>
    </source>
</evidence>
<dbReference type="SUPFAM" id="SSF56219">
    <property type="entry name" value="DNase I-like"/>
    <property type="match status" value="1"/>
</dbReference>
<dbReference type="Pfam" id="PF00078">
    <property type="entry name" value="RVT_1"/>
    <property type="match status" value="1"/>
</dbReference>
<feature type="compositionally biased region" description="Polar residues" evidence="1">
    <location>
        <begin position="372"/>
        <end position="389"/>
    </location>
</feature>
<dbReference type="SUPFAM" id="SSF53098">
    <property type="entry name" value="Ribonuclease H-like"/>
    <property type="match status" value="1"/>
</dbReference>
<dbReference type="GO" id="GO:0003676">
    <property type="term" value="F:nucleic acid binding"/>
    <property type="evidence" value="ECO:0007669"/>
    <property type="project" value="InterPro"/>
</dbReference>
<accession>A0A4Y2H6N0</accession>